<evidence type="ECO:0000313" key="3">
    <source>
        <dbReference type="EMBL" id="MBQ0908582.1"/>
    </source>
</evidence>
<evidence type="ECO:0000256" key="2">
    <source>
        <dbReference type="SAM" id="MobiDB-lite"/>
    </source>
</evidence>
<gene>
    <name evidence="3" type="ORF">KBJ98_07705</name>
</gene>
<keyword evidence="4" id="KW-1185">Reference proteome</keyword>
<sequence>MVNFSVEELEKRFNEVEQLVENQEDGFENKVFKLEEDVQFEIEMLQDHINGLDFDKTEALEEVFSKYENIARRIKILKSENDFYDEDAELDRMFPNRNDEDFDEDSMSYDSVFGSD</sequence>
<proteinExistence type="predicted"/>
<reference evidence="3 4" key="1">
    <citation type="submission" date="2021-04" db="EMBL/GenBank/DDBJ databases">
        <title>Description of novel Flavobacterium sp. F-328.</title>
        <authorList>
            <person name="Saticioglu I.B."/>
        </authorList>
    </citation>
    <scope>NUCLEOTIDE SEQUENCE [LARGE SCALE GENOMIC DNA]</scope>
    <source>
        <strain evidence="3 4">F-328</strain>
    </source>
</reference>
<comment type="caution">
    <text evidence="3">The sequence shown here is derived from an EMBL/GenBank/DDBJ whole genome shotgun (WGS) entry which is preliminary data.</text>
</comment>
<dbReference type="RefSeq" id="WP_210789205.1">
    <property type="nucleotide sequence ID" value="NZ_JAGPXB010000005.1"/>
</dbReference>
<protein>
    <submittedName>
        <fullName evidence="3">Uncharacterized protein</fullName>
    </submittedName>
</protein>
<accession>A0ABS5D3I3</accession>
<dbReference type="Proteomes" id="UP000679008">
    <property type="component" value="Unassembled WGS sequence"/>
</dbReference>
<evidence type="ECO:0000256" key="1">
    <source>
        <dbReference type="SAM" id="Coils"/>
    </source>
</evidence>
<feature type="coiled-coil region" evidence="1">
    <location>
        <begin position="60"/>
        <end position="87"/>
    </location>
</feature>
<dbReference type="EMBL" id="JAGPXB010000005">
    <property type="protein sequence ID" value="MBQ0908582.1"/>
    <property type="molecule type" value="Genomic_DNA"/>
</dbReference>
<feature type="region of interest" description="Disordered" evidence="2">
    <location>
        <begin position="94"/>
        <end position="116"/>
    </location>
</feature>
<organism evidence="3 4">
    <name type="scientific">Flavobacterium erciyesense</name>
    <dbReference type="NCBI Taxonomy" id="2825842"/>
    <lineage>
        <taxon>Bacteria</taxon>
        <taxon>Pseudomonadati</taxon>
        <taxon>Bacteroidota</taxon>
        <taxon>Flavobacteriia</taxon>
        <taxon>Flavobacteriales</taxon>
        <taxon>Flavobacteriaceae</taxon>
        <taxon>Flavobacterium</taxon>
    </lineage>
</organism>
<keyword evidence="1" id="KW-0175">Coiled coil</keyword>
<evidence type="ECO:0000313" key="4">
    <source>
        <dbReference type="Proteomes" id="UP000679008"/>
    </source>
</evidence>
<name>A0ABS5D3I3_9FLAO</name>